<protein>
    <submittedName>
        <fullName evidence="1">Uncharacterized protein</fullName>
    </submittedName>
</protein>
<organism evidence="1 2">
    <name type="scientific">Dehalococcoides mccartyi</name>
    <dbReference type="NCBI Taxonomy" id="61435"/>
    <lineage>
        <taxon>Bacteria</taxon>
        <taxon>Bacillati</taxon>
        <taxon>Chloroflexota</taxon>
        <taxon>Dehalococcoidia</taxon>
        <taxon>Dehalococcoidales</taxon>
        <taxon>Dehalococcoidaceae</taxon>
        <taxon>Dehalococcoides</taxon>
    </lineage>
</organism>
<dbReference type="SUPFAM" id="SSF46785">
    <property type="entry name" value="Winged helix' DNA-binding domain"/>
    <property type="match status" value="1"/>
</dbReference>
<name>A0A0V8LXH2_9CHLR</name>
<evidence type="ECO:0000313" key="1">
    <source>
        <dbReference type="EMBL" id="KSV16215.1"/>
    </source>
</evidence>
<dbReference type="OrthoDB" id="9810427at2"/>
<dbReference type="RefSeq" id="WP_010937255.1">
    <property type="nucleotide sequence ID" value="NZ_CP019865.1"/>
</dbReference>
<dbReference type="Proteomes" id="UP000053577">
    <property type="component" value="Unassembled WGS sequence"/>
</dbReference>
<dbReference type="InterPro" id="IPR036388">
    <property type="entry name" value="WH-like_DNA-bd_sf"/>
</dbReference>
<dbReference type="EMBL" id="JGYD01000027">
    <property type="protein sequence ID" value="KSV16215.1"/>
    <property type="molecule type" value="Genomic_DNA"/>
</dbReference>
<comment type="caution">
    <text evidence="1">The sequence shown here is derived from an EMBL/GenBank/DDBJ whole genome shotgun (WGS) entry which is preliminary data.</text>
</comment>
<proteinExistence type="predicted"/>
<accession>A0A0V8LXH2</accession>
<dbReference type="Gene3D" id="1.10.10.10">
    <property type="entry name" value="Winged helix-like DNA-binding domain superfamily/Winged helix DNA-binding domain"/>
    <property type="match status" value="1"/>
</dbReference>
<dbReference type="PATRIC" id="fig|61435.5.peg.1174"/>
<dbReference type="InterPro" id="IPR036390">
    <property type="entry name" value="WH_DNA-bd_sf"/>
</dbReference>
<evidence type="ECO:0000313" key="2">
    <source>
        <dbReference type="Proteomes" id="UP000053577"/>
    </source>
</evidence>
<sequence length="73" mass="7861">MPCFESDGSLSTSGRQTLKAIKEHPGTPEEIAPFAGLPLYRVRSGVRSLTNAGLAEEKEGKYQLTPKGSKLLD</sequence>
<dbReference type="GeneID" id="3229127"/>
<reference evidence="1 2" key="1">
    <citation type="journal article" date="2015" name="Sci. Rep.">
        <title>A comparative genomics and reductive dehalogenase gene transcription study of two chloroethene-respiring bacteria, Dehalococcoides mccartyi strains MB and 11a.</title>
        <authorList>
            <person name="Low A."/>
            <person name="Shen Z."/>
            <person name="Cheng D."/>
            <person name="Rogers M.J."/>
            <person name="Lee P.K."/>
            <person name="He J."/>
        </authorList>
    </citation>
    <scope>NUCLEOTIDE SEQUENCE [LARGE SCALE GENOMIC DNA]</scope>
    <source>
        <strain evidence="1 2">MB</strain>
    </source>
</reference>
<gene>
    <name evidence="1" type="ORF">DA01_05950</name>
</gene>
<dbReference type="AlphaFoldDB" id="A0A0V8LXH2"/>